<name>A0A6N6VW81_9BACT</name>
<reference evidence="2 3" key="1">
    <citation type="submission" date="2019-10" db="EMBL/GenBank/DDBJ databases">
        <title>New species of Slilvanegrellaceae.</title>
        <authorList>
            <person name="Pitt A."/>
            <person name="Hahn M.W."/>
        </authorList>
    </citation>
    <scope>NUCLEOTIDE SEQUENCE [LARGE SCALE GENOMIC DNA]</scope>
    <source>
        <strain evidence="2 3">SP-Ram-0.45-NSY-1</strain>
    </source>
</reference>
<dbReference type="OrthoDB" id="5310843at2"/>
<keyword evidence="3" id="KW-1185">Reference proteome</keyword>
<feature type="signal peptide" evidence="1">
    <location>
        <begin position="1"/>
        <end position="26"/>
    </location>
</feature>
<dbReference type="AlphaFoldDB" id="A0A6N6VW81"/>
<evidence type="ECO:0000256" key="1">
    <source>
        <dbReference type="SAM" id="SignalP"/>
    </source>
</evidence>
<proteinExistence type="predicted"/>
<accession>A0A6N6VW81</accession>
<comment type="caution">
    <text evidence="2">The sequence shown here is derived from an EMBL/GenBank/DDBJ whole genome shotgun (WGS) entry which is preliminary data.</text>
</comment>
<evidence type="ECO:0008006" key="4">
    <source>
        <dbReference type="Google" id="ProtNLM"/>
    </source>
</evidence>
<evidence type="ECO:0000313" key="2">
    <source>
        <dbReference type="EMBL" id="KAB8040915.1"/>
    </source>
</evidence>
<protein>
    <recommendedName>
        <fullName evidence="4">Outer membrane beta-barrel protein</fullName>
    </recommendedName>
</protein>
<dbReference type="RefSeq" id="WP_153418437.1">
    <property type="nucleotide sequence ID" value="NZ_WFLM01000001.1"/>
</dbReference>
<dbReference type="Proteomes" id="UP000437748">
    <property type="component" value="Unassembled WGS sequence"/>
</dbReference>
<dbReference type="EMBL" id="WFLM01000001">
    <property type="protein sequence ID" value="KAB8040915.1"/>
    <property type="molecule type" value="Genomic_DNA"/>
</dbReference>
<sequence>MAKKNLTLKIVSCVSSFLFFSNSAHAEENNLDIYGGIGYTNLSGFSFDTAKNVFNKFNGFNLGVFGLYTFENNTNLKFSIGSGLQTTRTKNQDTSTNIPNVDSLKASFDYTSLIFNSGINYKLTNSISMYLLGNFGYTLKNTFNVDIDTNDNYASAANSSTSYTINNHFFYGATLMGSYKISEIFSLGTNFIYNRHTMTLDYKTYPSTVTERSSFNEYSINLLFIWSI</sequence>
<keyword evidence="1" id="KW-0732">Signal</keyword>
<evidence type="ECO:0000313" key="3">
    <source>
        <dbReference type="Proteomes" id="UP000437748"/>
    </source>
</evidence>
<gene>
    <name evidence="2" type="ORF">GCL60_03005</name>
</gene>
<feature type="chain" id="PRO_5026689015" description="Outer membrane beta-barrel protein" evidence="1">
    <location>
        <begin position="27"/>
        <end position="228"/>
    </location>
</feature>
<organism evidence="2 3">
    <name type="scientific">Silvanigrella paludirubra</name>
    <dbReference type="NCBI Taxonomy" id="2499159"/>
    <lineage>
        <taxon>Bacteria</taxon>
        <taxon>Pseudomonadati</taxon>
        <taxon>Bdellovibrionota</taxon>
        <taxon>Oligoflexia</taxon>
        <taxon>Silvanigrellales</taxon>
        <taxon>Silvanigrellaceae</taxon>
        <taxon>Silvanigrella</taxon>
    </lineage>
</organism>